<dbReference type="EMBL" id="CAKMMF010000020">
    <property type="protein sequence ID" value="CAH1212440.1"/>
    <property type="molecule type" value="Genomic_DNA"/>
</dbReference>
<protein>
    <recommendedName>
        <fullName evidence="1">Nitroreductase domain-containing protein</fullName>
    </recommendedName>
</protein>
<comment type="caution">
    <text evidence="2">The sequence shown here is derived from an EMBL/GenBank/DDBJ whole genome shotgun (WGS) entry which is preliminary data.</text>
</comment>
<reference evidence="2" key="1">
    <citation type="submission" date="2022-01" db="EMBL/GenBank/DDBJ databases">
        <authorList>
            <person name="Criscuolo A."/>
        </authorList>
    </citation>
    <scope>NUCLEOTIDE SEQUENCE</scope>
    <source>
        <strain evidence="2">CIP111893</strain>
    </source>
</reference>
<dbReference type="CDD" id="cd02140">
    <property type="entry name" value="Frm2-like"/>
    <property type="match status" value="1"/>
</dbReference>
<dbReference type="InterPro" id="IPR033877">
    <property type="entry name" value="Frm2/Hbn1"/>
</dbReference>
<evidence type="ECO:0000259" key="1">
    <source>
        <dbReference type="Pfam" id="PF00881"/>
    </source>
</evidence>
<evidence type="ECO:0000313" key="2">
    <source>
        <dbReference type="EMBL" id="CAH1212440.1"/>
    </source>
</evidence>
<dbReference type="Proteomes" id="UP000838686">
    <property type="component" value="Unassembled WGS sequence"/>
</dbReference>
<dbReference type="PANTHER" id="PTHR43035">
    <property type="entry name" value="FATTY ACID REPRESSION MUTANT PROTEIN 2-RELATED"/>
    <property type="match status" value="1"/>
</dbReference>
<feature type="domain" description="Nitroreductase" evidence="1">
    <location>
        <begin position="9"/>
        <end position="178"/>
    </location>
</feature>
<evidence type="ECO:0000313" key="3">
    <source>
        <dbReference type="Proteomes" id="UP000838686"/>
    </source>
</evidence>
<gene>
    <name evidence="2" type="ORF">PAECIP111893_03537</name>
</gene>
<dbReference type="Gene3D" id="3.40.109.10">
    <property type="entry name" value="NADH Oxidase"/>
    <property type="match status" value="1"/>
</dbReference>
<sequence>MANDFLTAISERRSIYTISKESTISDERILEIVQETVKHSPSAFNSQSSRLVVLLGEQHDKLWDLTTDILKAIVPADQFEATKQRMDGFRNGYGTVLFFEDQSVVEQLQAGFPTYQDRFPVWSEHTSAIHQFVLWTALEQEGLGASLQHYNPLIDEKVRAEWSLPASWQLVAQLPFGKPTAPAGEKTFQPLEDRVKLFK</sequence>
<dbReference type="SUPFAM" id="SSF55469">
    <property type="entry name" value="FMN-dependent nitroreductase-like"/>
    <property type="match status" value="1"/>
</dbReference>
<dbReference type="Pfam" id="PF00881">
    <property type="entry name" value="Nitroreductase"/>
    <property type="match status" value="1"/>
</dbReference>
<dbReference type="InterPro" id="IPR029479">
    <property type="entry name" value="Nitroreductase"/>
</dbReference>
<keyword evidence="3" id="KW-1185">Reference proteome</keyword>
<dbReference type="PANTHER" id="PTHR43035:SF1">
    <property type="entry name" value="FATTY ACID REPRESSION MUTANT PROTEIN 2-RELATED"/>
    <property type="match status" value="1"/>
</dbReference>
<dbReference type="RefSeq" id="WP_236343899.1">
    <property type="nucleotide sequence ID" value="NZ_CAKMMF010000020.1"/>
</dbReference>
<name>A0ABN8GNW3_9BACL</name>
<organism evidence="2 3">
    <name type="scientific">Paenibacillus plantiphilus</name>
    <dbReference type="NCBI Taxonomy" id="2905650"/>
    <lineage>
        <taxon>Bacteria</taxon>
        <taxon>Bacillati</taxon>
        <taxon>Bacillota</taxon>
        <taxon>Bacilli</taxon>
        <taxon>Bacillales</taxon>
        <taxon>Paenibacillaceae</taxon>
        <taxon>Paenibacillus</taxon>
    </lineage>
</organism>
<dbReference type="InterPro" id="IPR000415">
    <property type="entry name" value="Nitroreductase-like"/>
</dbReference>
<proteinExistence type="predicted"/>
<accession>A0ABN8GNW3</accession>